<keyword evidence="3" id="KW-1185">Reference proteome</keyword>
<sequence length="207" mass="23915">MFINECISVAKRSNTHGRRYSEEWLLLCLLYKIRNPSGYNFLRHNNILPFPSPTTIYRYIRNINTKTGFDTQFFELFRNKLHSLSNLAKNGVLVLDEIQVRKSIAVNAKTLTFDGLISENHPMDVKNMTDHALVFMFTSLADNFQQPIAIFGCVGATKGRVLAQLILQAIIFLEEVGARVHGIICDGATTNRKMWERIWHFWKNSKY</sequence>
<reference evidence="2 3" key="1">
    <citation type="submission" date="2015-09" db="EMBL/GenBank/DDBJ databases">
        <title>Trachymyrmex cornetzi WGS genome.</title>
        <authorList>
            <person name="Nygaard S."/>
            <person name="Hu H."/>
            <person name="Boomsma J."/>
            <person name="Zhang G."/>
        </authorList>
    </citation>
    <scope>NUCLEOTIDE SEQUENCE [LARGE SCALE GENOMIC DNA]</scope>
    <source>
        <strain evidence="2">Tcor2-1</strain>
        <tissue evidence="2">Whole body</tissue>
    </source>
</reference>
<name>A0A151J9F1_9HYME</name>
<evidence type="ECO:0000313" key="2">
    <source>
        <dbReference type="EMBL" id="KYN21447.1"/>
    </source>
</evidence>
<proteinExistence type="predicted"/>
<dbReference type="Proteomes" id="UP000078492">
    <property type="component" value="Unassembled WGS sequence"/>
</dbReference>
<dbReference type="EMBL" id="KQ979454">
    <property type="protein sequence ID" value="KYN21447.1"/>
    <property type="molecule type" value="Genomic_DNA"/>
</dbReference>
<evidence type="ECO:0000259" key="1">
    <source>
        <dbReference type="Pfam" id="PF21787"/>
    </source>
</evidence>
<organism evidence="2 3">
    <name type="scientific">Trachymyrmex cornetzi</name>
    <dbReference type="NCBI Taxonomy" id="471704"/>
    <lineage>
        <taxon>Eukaryota</taxon>
        <taxon>Metazoa</taxon>
        <taxon>Ecdysozoa</taxon>
        <taxon>Arthropoda</taxon>
        <taxon>Hexapoda</taxon>
        <taxon>Insecta</taxon>
        <taxon>Pterygota</taxon>
        <taxon>Neoptera</taxon>
        <taxon>Endopterygota</taxon>
        <taxon>Hymenoptera</taxon>
        <taxon>Apocrita</taxon>
        <taxon>Aculeata</taxon>
        <taxon>Formicoidea</taxon>
        <taxon>Formicidae</taxon>
        <taxon>Myrmicinae</taxon>
        <taxon>Trachymyrmex</taxon>
    </lineage>
</organism>
<dbReference type="AlphaFoldDB" id="A0A151J9F1"/>
<feature type="domain" description="Transposable element P transposase-like RNase H" evidence="1">
    <location>
        <begin position="66"/>
        <end position="196"/>
    </location>
</feature>
<accession>A0A151J9F1</accession>
<dbReference type="Pfam" id="PF21787">
    <property type="entry name" value="TNP-like_RNaseH_N"/>
    <property type="match status" value="1"/>
</dbReference>
<dbReference type="InterPro" id="IPR048365">
    <property type="entry name" value="TNP-like_RNaseH_N"/>
</dbReference>
<gene>
    <name evidence="2" type="ORF">ALC57_06179</name>
</gene>
<evidence type="ECO:0000313" key="3">
    <source>
        <dbReference type="Proteomes" id="UP000078492"/>
    </source>
</evidence>
<protein>
    <recommendedName>
        <fullName evidence="1">Transposable element P transposase-like RNase H domain-containing protein</fullName>
    </recommendedName>
</protein>